<comment type="caution">
    <text evidence="1">The sequence shown here is derived from an EMBL/GenBank/DDBJ whole genome shotgun (WGS) entry which is preliminary data.</text>
</comment>
<gene>
    <name evidence="1" type="ORF">JZ751_019398</name>
</gene>
<accession>A0A8T2NNU9</accession>
<dbReference type="AlphaFoldDB" id="A0A8T2NNU9"/>
<sequence>MTFRRLVSVLVSEKTKEKAPGYGGLSEVDCFRILRLKRCPSERWTHRNKQSSEMGQLQREGWGRELQMDLCQKWEIVLNLKRHSRPGQSMIEVSQKLGFAYVNGSSANQVGHPHDRRASSLRPQLPCFGESTRMHISHPALSMAIKRGRVLHEGHVRVYGEATGDSPHSALPSHPHRHGLHKVFASPSEAFRFAVRLRLCTPGHLLVRSRRVTGTHQGGRLVLINMQHGWLTSQSSLQLLRRQPEEWRLNRL</sequence>
<dbReference type="Proteomes" id="UP000824540">
    <property type="component" value="Unassembled WGS sequence"/>
</dbReference>
<evidence type="ECO:0000313" key="1">
    <source>
        <dbReference type="EMBL" id="KAG9341296.1"/>
    </source>
</evidence>
<evidence type="ECO:0000313" key="2">
    <source>
        <dbReference type="Proteomes" id="UP000824540"/>
    </source>
</evidence>
<keyword evidence="2" id="KW-1185">Reference proteome</keyword>
<reference evidence="1" key="1">
    <citation type="thesis" date="2021" institute="BYU ScholarsArchive" country="Provo, UT, USA">
        <title>Applications of and Algorithms for Genome Assembly and Genomic Analyses with an Emphasis on Marine Teleosts.</title>
        <authorList>
            <person name="Pickett B.D."/>
        </authorList>
    </citation>
    <scope>NUCLEOTIDE SEQUENCE</scope>
    <source>
        <strain evidence="1">HI-2016</strain>
    </source>
</reference>
<protein>
    <submittedName>
        <fullName evidence="1">Uncharacterized protein</fullName>
    </submittedName>
</protein>
<proteinExistence type="predicted"/>
<name>A0A8T2NNU9_9TELE</name>
<organism evidence="1 2">
    <name type="scientific">Albula glossodonta</name>
    <name type="common">roundjaw bonefish</name>
    <dbReference type="NCBI Taxonomy" id="121402"/>
    <lineage>
        <taxon>Eukaryota</taxon>
        <taxon>Metazoa</taxon>
        <taxon>Chordata</taxon>
        <taxon>Craniata</taxon>
        <taxon>Vertebrata</taxon>
        <taxon>Euteleostomi</taxon>
        <taxon>Actinopterygii</taxon>
        <taxon>Neopterygii</taxon>
        <taxon>Teleostei</taxon>
        <taxon>Albuliformes</taxon>
        <taxon>Albulidae</taxon>
        <taxon>Albula</taxon>
    </lineage>
</organism>
<dbReference type="EMBL" id="JAFBMS010000036">
    <property type="protein sequence ID" value="KAG9341296.1"/>
    <property type="molecule type" value="Genomic_DNA"/>
</dbReference>